<comment type="caution">
    <text evidence="2">The sequence shown here is derived from an EMBL/GenBank/DDBJ whole genome shotgun (WGS) entry which is preliminary data.</text>
</comment>
<reference evidence="2 3" key="1">
    <citation type="submission" date="2015-01" db="EMBL/GenBank/DDBJ databases">
        <title>Evolution of Trichinella species and genotypes.</title>
        <authorList>
            <person name="Korhonen P.K."/>
            <person name="Edoardo P."/>
            <person name="Giuseppe L.R."/>
            <person name="Gasser R.B."/>
        </authorList>
    </citation>
    <scope>NUCLEOTIDE SEQUENCE [LARGE SCALE GENOMIC DNA]</scope>
    <source>
        <strain evidence="2">ISS1980</strain>
    </source>
</reference>
<evidence type="ECO:0000256" key="1">
    <source>
        <dbReference type="SAM" id="Phobius"/>
    </source>
</evidence>
<organism evidence="2 3">
    <name type="scientific">Trichinella papuae</name>
    <dbReference type="NCBI Taxonomy" id="268474"/>
    <lineage>
        <taxon>Eukaryota</taxon>
        <taxon>Metazoa</taxon>
        <taxon>Ecdysozoa</taxon>
        <taxon>Nematoda</taxon>
        <taxon>Enoplea</taxon>
        <taxon>Dorylaimia</taxon>
        <taxon>Trichinellida</taxon>
        <taxon>Trichinellidae</taxon>
        <taxon>Trichinella</taxon>
    </lineage>
</organism>
<gene>
    <name evidence="2" type="ORF">T10_11368</name>
</gene>
<keyword evidence="3" id="KW-1185">Reference proteome</keyword>
<evidence type="ECO:0000313" key="3">
    <source>
        <dbReference type="Proteomes" id="UP000054843"/>
    </source>
</evidence>
<evidence type="ECO:0000313" key="2">
    <source>
        <dbReference type="EMBL" id="KRZ70225.1"/>
    </source>
</evidence>
<name>A0A0V1MEC2_9BILA</name>
<dbReference type="AlphaFoldDB" id="A0A0V1MEC2"/>
<sequence>MLAEPLVKHKGQNGVIQVEMFLCSLHNELKKIDLLNKADYDERFTQGINVKKKFKMSSDWSSITILALFMQFAFSMCLRGCFAAASGVNHHR</sequence>
<keyword evidence="1" id="KW-0472">Membrane</keyword>
<dbReference type="EMBL" id="JYDO01000118">
    <property type="protein sequence ID" value="KRZ70225.1"/>
    <property type="molecule type" value="Genomic_DNA"/>
</dbReference>
<proteinExistence type="predicted"/>
<protein>
    <submittedName>
        <fullName evidence="2">Uncharacterized protein</fullName>
    </submittedName>
</protein>
<keyword evidence="1" id="KW-0812">Transmembrane</keyword>
<feature type="transmembrane region" description="Helical" evidence="1">
    <location>
        <begin position="60"/>
        <end position="85"/>
    </location>
</feature>
<keyword evidence="1" id="KW-1133">Transmembrane helix</keyword>
<dbReference type="Proteomes" id="UP000054843">
    <property type="component" value="Unassembled WGS sequence"/>
</dbReference>
<accession>A0A0V1MEC2</accession>